<protein>
    <submittedName>
        <fullName evidence="1">33771_t:CDS:1</fullName>
    </submittedName>
</protein>
<reference evidence="1" key="1">
    <citation type="submission" date="2021-06" db="EMBL/GenBank/DDBJ databases">
        <authorList>
            <person name="Kallberg Y."/>
            <person name="Tangrot J."/>
            <person name="Rosling A."/>
        </authorList>
    </citation>
    <scope>NUCLEOTIDE SEQUENCE</scope>
    <source>
        <strain evidence="1">MA461A</strain>
    </source>
</reference>
<feature type="non-terminal residue" evidence="1">
    <location>
        <position position="102"/>
    </location>
</feature>
<proteinExistence type="predicted"/>
<sequence>KETIVFIISDMKKKIVTRRDIIKNQTNSLFALLLNDGNIKRDDDHVFEVPLNLKFLNEIERALQGREVITEYKNKDLKNELYFFTSGVNIELLFESEDLCSC</sequence>
<organism evidence="1 2">
    <name type="scientific">Racocetra persica</name>
    <dbReference type="NCBI Taxonomy" id="160502"/>
    <lineage>
        <taxon>Eukaryota</taxon>
        <taxon>Fungi</taxon>
        <taxon>Fungi incertae sedis</taxon>
        <taxon>Mucoromycota</taxon>
        <taxon>Glomeromycotina</taxon>
        <taxon>Glomeromycetes</taxon>
        <taxon>Diversisporales</taxon>
        <taxon>Gigasporaceae</taxon>
        <taxon>Racocetra</taxon>
    </lineage>
</organism>
<name>A0ACA9SUP5_9GLOM</name>
<feature type="non-terminal residue" evidence="1">
    <location>
        <position position="1"/>
    </location>
</feature>
<evidence type="ECO:0000313" key="1">
    <source>
        <dbReference type="EMBL" id="CAG8847799.1"/>
    </source>
</evidence>
<comment type="caution">
    <text evidence="1">The sequence shown here is derived from an EMBL/GenBank/DDBJ whole genome shotgun (WGS) entry which is preliminary data.</text>
</comment>
<evidence type="ECO:0000313" key="2">
    <source>
        <dbReference type="Proteomes" id="UP000789920"/>
    </source>
</evidence>
<gene>
    <name evidence="1" type="ORF">RPERSI_LOCUS34812</name>
</gene>
<dbReference type="Proteomes" id="UP000789920">
    <property type="component" value="Unassembled WGS sequence"/>
</dbReference>
<keyword evidence="2" id="KW-1185">Reference proteome</keyword>
<dbReference type="EMBL" id="CAJVQC010157743">
    <property type="protein sequence ID" value="CAG8847799.1"/>
    <property type="molecule type" value="Genomic_DNA"/>
</dbReference>
<accession>A0ACA9SUP5</accession>